<name>A0A645B2N7_9ZZZZ</name>
<dbReference type="AlphaFoldDB" id="A0A645B2N7"/>
<accession>A0A645B2N7</accession>
<sequence length="58" mass="6470">MKTTFRIILLIIAIAIGGLLGRYLLVGYEIPKILLFIASCIVLGQLFYIVDTKIMGKK</sequence>
<evidence type="ECO:0000313" key="2">
    <source>
        <dbReference type="EMBL" id="MPM59679.1"/>
    </source>
</evidence>
<protein>
    <submittedName>
        <fullName evidence="2">Uncharacterized protein</fullName>
    </submittedName>
</protein>
<evidence type="ECO:0000256" key="1">
    <source>
        <dbReference type="SAM" id="Phobius"/>
    </source>
</evidence>
<keyword evidence="1" id="KW-0472">Membrane</keyword>
<dbReference type="EMBL" id="VSSQ01017404">
    <property type="protein sequence ID" value="MPM59679.1"/>
    <property type="molecule type" value="Genomic_DNA"/>
</dbReference>
<comment type="caution">
    <text evidence="2">The sequence shown here is derived from an EMBL/GenBank/DDBJ whole genome shotgun (WGS) entry which is preliminary data.</text>
</comment>
<keyword evidence="1" id="KW-1133">Transmembrane helix</keyword>
<feature type="transmembrane region" description="Helical" evidence="1">
    <location>
        <begin position="30"/>
        <end position="50"/>
    </location>
</feature>
<keyword evidence="1" id="KW-0812">Transmembrane</keyword>
<gene>
    <name evidence="2" type="ORF">SDC9_106525</name>
</gene>
<proteinExistence type="predicted"/>
<reference evidence="2" key="1">
    <citation type="submission" date="2019-08" db="EMBL/GenBank/DDBJ databases">
        <authorList>
            <person name="Kucharzyk K."/>
            <person name="Murdoch R.W."/>
            <person name="Higgins S."/>
            <person name="Loffler F."/>
        </authorList>
    </citation>
    <scope>NUCLEOTIDE SEQUENCE</scope>
</reference>
<feature type="transmembrane region" description="Helical" evidence="1">
    <location>
        <begin position="7"/>
        <end position="24"/>
    </location>
</feature>
<organism evidence="2">
    <name type="scientific">bioreactor metagenome</name>
    <dbReference type="NCBI Taxonomy" id="1076179"/>
    <lineage>
        <taxon>unclassified sequences</taxon>
        <taxon>metagenomes</taxon>
        <taxon>ecological metagenomes</taxon>
    </lineage>
</organism>